<evidence type="ECO:0000313" key="2">
    <source>
        <dbReference type="EMBL" id="ALE93783.1"/>
    </source>
</evidence>
<dbReference type="EMBL" id="CP012677">
    <property type="protein sequence ID" value="ALE93783.1"/>
    <property type="molecule type" value="Genomic_DNA"/>
</dbReference>
<name>A0A0M4RRC5_9MICC</name>
<dbReference type="KEGG" id="aaq:AOC05_18010"/>
<keyword evidence="3" id="KW-1185">Reference proteome</keyword>
<organism evidence="2 3">
    <name type="scientific">Arthrobacter alpinus</name>
    <dbReference type="NCBI Taxonomy" id="656366"/>
    <lineage>
        <taxon>Bacteria</taxon>
        <taxon>Bacillati</taxon>
        <taxon>Actinomycetota</taxon>
        <taxon>Actinomycetes</taxon>
        <taxon>Micrococcales</taxon>
        <taxon>Micrococcaceae</taxon>
        <taxon>Arthrobacter</taxon>
    </lineage>
</organism>
<evidence type="ECO:0000313" key="3">
    <source>
        <dbReference type="Proteomes" id="UP000062833"/>
    </source>
</evidence>
<dbReference type="PATRIC" id="fig|656366.3.peg.3880"/>
<evidence type="ECO:0000256" key="1">
    <source>
        <dbReference type="SAM" id="MobiDB-lite"/>
    </source>
</evidence>
<gene>
    <name evidence="2" type="ORF">AOC05_18010</name>
</gene>
<feature type="region of interest" description="Disordered" evidence="1">
    <location>
        <begin position="257"/>
        <end position="278"/>
    </location>
</feature>
<dbReference type="AlphaFoldDB" id="A0A0M4RRC5"/>
<dbReference type="Proteomes" id="UP000062833">
    <property type="component" value="Chromosome"/>
</dbReference>
<proteinExistence type="predicted"/>
<sequence>MTTSPQALASIVTSGRVEARNRFGIGRGLDMVAEKHEAACFTEMPLSELDRLRDRGKSWGIAFKRDFVLQHGGQRVWYLDINGSPYQALHGLKEVAFDHRDWTNPVWDITPFVDQRNPGSYAFEWEREWRVVGGLRFDLEDVVLLIGLDGVEPLLHEKFSVGAPYYDAHDMTYQWDGGTIPEVGANMETTLDEFHSTYLTPDNAGIPYESEDGYMWLGCAISIETEDALEDLLPEAPWEVKAALADHLNQISVEWALPEEVDPRDDETTNKNEDTPVN</sequence>
<feature type="compositionally biased region" description="Basic and acidic residues" evidence="1">
    <location>
        <begin position="266"/>
        <end position="278"/>
    </location>
</feature>
<reference evidence="3" key="1">
    <citation type="submission" date="2015-09" db="EMBL/GenBank/DDBJ databases">
        <title>Complete genome of Arthrobacter alpinus strain R3.8.</title>
        <authorList>
            <person name="See-Too W.S."/>
            <person name="Chan K.G."/>
        </authorList>
    </citation>
    <scope>NUCLEOTIDE SEQUENCE [LARGE SCALE GENOMIC DNA]</scope>
    <source>
        <strain evidence="3">R3.8</strain>
    </source>
</reference>
<protein>
    <submittedName>
        <fullName evidence="2">Uncharacterized protein</fullName>
    </submittedName>
</protein>
<accession>A0A0M4RRC5</accession>